<keyword evidence="1" id="KW-1133">Transmembrane helix</keyword>
<feature type="transmembrane region" description="Helical" evidence="1">
    <location>
        <begin position="127"/>
        <end position="146"/>
    </location>
</feature>
<evidence type="ECO:0000313" key="3">
    <source>
        <dbReference type="Proteomes" id="UP000253498"/>
    </source>
</evidence>
<comment type="caution">
    <text evidence="2">The sequence shown here is derived from an EMBL/GenBank/DDBJ whole genome shotgun (WGS) entry which is preliminary data.</text>
</comment>
<feature type="transmembrane region" description="Helical" evidence="1">
    <location>
        <begin position="158"/>
        <end position="178"/>
    </location>
</feature>
<feature type="transmembrane region" description="Helical" evidence="1">
    <location>
        <begin position="16"/>
        <end position="39"/>
    </location>
</feature>
<dbReference type="EMBL" id="LESJ01000005">
    <property type="protein sequence ID" value="RBT68545.1"/>
    <property type="molecule type" value="Genomic_DNA"/>
</dbReference>
<sequence>MLSLDSKTCIKVSRNFLIGSFFLMMLMIVGLLGKVYGFIPLSDLPEGSLMIFYYLSCLLSGLSLIFSTGTHSKILKRTAAIIHFSSVYWFSLFIFGFLFVEGFHVLFFIVLYLFLAIVLLTASKQKWLAITFFGIPMIISIGFFIKLNYKLILYGGEWSWDTIVYIVILHLSGLSGLILSTQLDKGKAKWILLGINYLFATYYHIYIFLQ</sequence>
<feature type="transmembrane region" description="Helical" evidence="1">
    <location>
        <begin position="190"/>
        <end position="209"/>
    </location>
</feature>
<name>A0AB37IKG1_ENTHR</name>
<dbReference type="AlphaFoldDB" id="A0AB37IKG1"/>
<feature type="transmembrane region" description="Helical" evidence="1">
    <location>
        <begin position="51"/>
        <end position="68"/>
    </location>
</feature>
<feature type="transmembrane region" description="Helical" evidence="1">
    <location>
        <begin position="80"/>
        <end position="99"/>
    </location>
</feature>
<accession>A0AB37IKG1</accession>
<keyword evidence="1" id="KW-0812">Transmembrane</keyword>
<feature type="transmembrane region" description="Helical" evidence="1">
    <location>
        <begin position="105"/>
        <end position="122"/>
    </location>
</feature>
<dbReference type="Proteomes" id="UP000253498">
    <property type="component" value="Unassembled WGS sequence"/>
</dbReference>
<reference evidence="2 3" key="1">
    <citation type="submission" date="2015-06" db="EMBL/GenBank/DDBJ databases">
        <title>The Genome Sequence of Enterococcus hirae 88EA1.</title>
        <authorList>
            <consortium name="The Broad Institute Genomics Platform"/>
            <consortium name="The Broad Institute Genome Sequencing Center for Infectious Disease"/>
            <person name="Earl A.M."/>
            <person name="Van Tyne D."/>
            <person name="Lebreton F."/>
            <person name="Saavedra J.T."/>
            <person name="Gilmore M.S."/>
            <person name="Manson McGuire A."/>
            <person name="Clock S."/>
            <person name="Crupain M."/>
            <person name="Rangan U."/>
            <person name="Young S."/>
            <person name="Abouelleil A."/>
            <person name="Cao P."/>
            <person name="Chapman S.B."/>
            <person name="Griggs A."/>
            <person name="Priest M."/>
            <person name="Shea T."/>
            <person name="Wortman J."/>
            <person name="Nusbaum C."/>
            <person name="Birren B."/>
        </authorList>
    </citation>
    <scope>NUCLEOTIDE SEQUENCE [LARGE SCALE GENOMIC DNA]</scope>
    <source>
        <strain evidence="2 3">88EA1</strain>
    </source>
</reference>
<proteinExistence type="predicted"/>
<dbReference type="RefSeq" id="WP_096709979.1">
    <property type="nucleotide sequence ID" value="NZ_KZ846568.1"/>
</dbReference>
<gene>
    <name evidence="2" type="ORF">EB03_01679</name>
</gene>
<keyword evidence="1" id="KW-0472">Membrane</keyword>
<evidence type="ECO:0000313" key="2">
    <source>
        <dbReference type="EMBL" id="RBT68545.1"/>
    </source>
</evidence>
<organism evidence="2 3">
    <name type="scientific">Enterococcus hirae</name>
    <dbReference type="NCBI Taxonomy" id="1354"/>
    <lineage>
        <taxon>Bacteria</taxon>
        <taxon>Bacillati</taxon>
        <taxon>Bacillota</taxon>
        <taxon>Bacilli</taxon>
        <taxon>Lactobacillales</taxon>
        <taxon>Enterococcaceae</taxon>
        <taxon>Enterococcus</taxon>
    </lineage>
</organism>
<evidence type="ECO:0000256" key="1">
    <source>
        <dbReference type="SAM" id="Phobius"/>
    </source>
</evidence>
<protein>
    <submittedName>
        <fullName evidence="2">Uncharacterized protein</fullName>
    </submittedName>
</protein>